<evidence type="ECO:0000256" key="1">
    <source>
        <dbReference type="SAM" id="MobiDB-lite"/>
    </source>
</evidence>
<proteinExistence type="predicted"/>
<feature type="compositionally biased region" description="Basic residues" evidence="1">
    <location>
        <begin position="89"/>
        <end position="98"/>
    </location>
</feature>
<feature type="compositionally biased region" description="Low complexity" evidence="1">
    <location>
        <begin position="176"/>
        <end position="190"/>
    </location>
</feature>
<feature type="region of interest" description="Disordered" evidence="1">
    <location>
        <begin position="22"/>
        <end position="62"/>
    </location>
</feature>
<gene>
    <name evidence="2" type="ORF">CBR_g30983</name>
</gene>
<feature type="compositionally biased region" description="Basic and acidic residues" evidence="1">
    <location>
        <begin position="78"/>
        <end position="88"/>
    </location>
</feature>
<evidence type="ECO:0000313" key="2">
    <source>
        <dbReference type="EMBL" id="GBG80522.1"/>
    </source>
</evidence>
<dbReference type="AlphaFoldDB" id="A0A388LE81"/>
<sequence length="366" mass="42150">MSDPSESALIRKYILDKVKRNEEREEQERLKAESKKREAELQSKMERKKLKEEIRKREEAERDERLMRWLKMQLWRENRSPEDKAERRFRLKVGRRSSKKETRSSEKRRLRKMIECAGGGSSSSKFEDEELNDFQKKAAKAELCEKRKRGEDMAISNSPPLTTPSKERRTKGKIPVTSGSSGKKVTTTSGRYKFRMRSSPKKSPPKQPPARNSPLKKQSPKKLENKRFDPKMKGVVASCGPGGEERYVEDLRRHTMDANIDDLKVICKDLKIKYRNREQATTAITDRRLAEAYDAKFAAALSARIPLQGYPPWFLQATGRFGQVGSLKCRRGKTRWSPSRILKAVQVGGVSGRAVLRRACDFCPSD</sequence>
<feature type="compositionally biased region" description="Basic residues" evidence="1">
    <location>
        <begin position="192"/>
        <end position="204"/>
    </location>
</feature>
<dbReference type="EMBL" id="BFEA01000348">
    <property type="protein sequence ID" value="GBG80522.1"/>
    <property type="molecule type" value="Genomic_DNA"/>
</dbReference>
<comment type="caution">
    <text evidence="2">The sequence shown here is derived from an EMBL/GenBank/DDBJ whole genome shotgun (WGS) entry which is preliminary data.</text>
</comment>
<feature type="compositionally biased region" description="Polar residues" evidence="1">
    <location>
        <begin position="155"/>
        <end position="164"/>
    </location>
</feature>
<dbReference type="Gramene" id="GBG80522">
    <property type="protein sequence ID" value="GBG80522"/>
    <property type="gene ID" value="CBR_g30983"/>
</dbReference>
<dbReference type="Proteomes" id="UP000265515">
    <property type="component" value="Unassembled WGS sequence"/>
</dbReference>
<organism evidence="2 3">
    <name type="scientific">Chara braunii</name>
    <name type="common">Braun's stonewort</name>
    <dbReference type="NCBI Taxonomy" id="69332"/>
    <lineage>
        <taxon>Eukaryota</taxon>
        <taxon>Viridiplantae</taxon>
        <taxon>Streptophyta</taxon>
        <taxon>Charophyceae</taxon>
        <taxon>Charales</taxon>
        <taxon>Characeae</taxon>
        <taxon>Chara</taxon>
    </lineage>
</organism>
<feature type="compositionally biased region" description="Basic and acidic residues" evidence="1">
    <location>
        <begin position="221"/>
        <end position="232"/>
    </location>
</feature>
<keyword evidence="3" id="KW-1185">Reference proteome</keyword>
<protein>
    <submittedName>
        <fullName evidence="2">Uncharacterized protein</fullName>
    </submittedName>
</protein>
<feature type="region of interest" description="Disordered" evidence="1">
    <location>
        <begin position="145"/>
        <end position="236"/>
    </location>
</feature>
<accession>A0A388LE81</accession>
<evidence type="ECO:0000313" key="3">
    <source>
        <dbReference type="Proteomes" id="UP000265515"/>
    </source>
</evidence>
<reference evidence="2 3" key="1">
    <citation type="journal article" date="2018" name="Cell">
        <title>The Chara Genome: Secondary Complexity and Implications for Plant Terrestrialization.</title>
        <authorList>
            <person name="Nishiyama T."/>
            <person name="Sakayama H."/>
            <person name="Vries J.D."/>
            <person name="Buschmann H."/>
            <person name="Saint-Marcoux D."/>
            <person name="Ullrich K.K."/>
            <person name="Haas F.B."/>
            <person name="Vanderstraeten L."/>
            <person name="Becker D."/>
            <person name="Lang D."/>
            <person name="Vosolsobe S."/>
            <person name="Rombauts S."/>
            <person name="Wilhelmsson P.K.I."/>
            <person name="Janitza P."/>
            <person name="Kern R."/>
            <person name="Heyl A."/>
            <person name="Rumpler F."/>
            <person name="Villalobos L.I.A.C."/>
            <person name="Clay J.M."/>
            <person name="Skokan R."/>
            <person name="Toyoda A."/>
            <person name="Suzuki Y."/>
            <person name="Kagoshima H."/>
            <person name="Schijlen E."/>
            <person name="Tajeshwar N."/>
            <person name="Catarino B."/>
            <person name="Hetherington A.J."/>
            <person name="Saltykova A."/>
            <person name="Bonnot C."/>
            <person name="Breuninger H."/>
            <person name="Symeonidi A."/>
            <person name="Radhakrishnan G.V."/>
            <person name="Van Nieuwerburgh F."/>
            <person name="Deforce D."/>
            <person name="Chang C."/>
            <person name="Karol K.G."/>
            <person name="Hedrich R."/>
            <person name="Ulvskov P."/>
            <person name="Glockner G."/>
            <person name="Delwiche C.F."/>
            <person name="Petrasek J."/>
            <person name="Van de Peer Y."/>
            <person name="Friml J."/>
            <person name="Beilby M."/>
            <person name="Dolan L."/>
            <person name="Kohara Y."/>
            <person name="Sugano S."/>
            <person name="Fujiyama A."/>
            <person name="Delaux P.-M."/>
            <person name="Quint M."/>
            <person name="TheiBen G."/>
            <person name="Hagemann M."/>
            <person name="Harholt J."/>
            <person name="Dunand C."/>
            <person name="Zachgo S."/>
            <person name="Langdale J."/>
            <person name="Maumus F."/>
            <person name="Straeten D.V.D."/>
            <person name="Gould S.B."/>
            <person name="Rensing S.A."/>
        </authorList>
    </citation>
    <scope>NUCLEOTIDE SEQUENCE [LARGE SCALE GENOMIC DNA]</scope>
    <source>
        <strain evidence="2 3">S276</strain>
    </source>
</reference>
<name>A0A388LE81_CHABU</name>
<feature type="region of interest" description="Disordered" evidence="1">
    <location>
        <begin position="78"/>
        <end position="131"/>
    </location>
</feature>